<accession>A0AB74IVD6</accession>
<feature type="compositionally biased region" description="Low complexity" evidence="1">
    <location>
        <begin position="413"/>
        <end position="442"/>
    </location>
</feature>
<organism evidence="2 3">
    <name type="scientific">Aureobasidium pullulans</name>
    <name type="common">Black yeast</name>
    <name type="synonym">Pullularia pullulans</name>
    <dbReference type="NCBI Taxonomy" id="5580"/>
    <lineage>
        <taxon>Eukaryota</taxon>
        <taxon>Fungi</taxon>
        <taxon>Dikarya</taxon>
        <taxon>Ascomycota</taxon>
        <taxon>Pezizomycotina</taxon>
        <taxon>Dothideomycetes</taxon>
        <taxon>Dothideomycetidae</taxon>
        <taxon>Dothideales</taxon>
        <taxon>Saccotheciaceae</taxon>
        <taxon>Aureobasidium</taxon>
    </lineage>
</organism>
<sequence>MGAALSSPQLGNGLMSVDSSSSTPVVPFVTAFSVASTDTNSFGFSAAMTDAGYSAHIRYTDSAHAVSTLDCSIATSSTDHNTGGFTETTTYGSVLCPVANTEIGTGIIFVTIDLDPLAYTGWQPGTYAIYVGPSTVTTTGDITVSTAVVPGQITYLATETSTVYRTTKTVAATTTLTGAYAASRCTSVSKSTPTTLLKTTVKSSSTRISSLKSSASASSSSKSLSGSSSTRKATTSSSKSTVSSRSSSTSRASMSSKTSNSKSKSSSSKSSLRSTTSSSSRITSSPSSCNTGTIVRSLSSYPPLASHLCREVISRNRAIPASISVFPDSQLSSACSCYMKPTAIAASSTKKSSLSKRQDMSVDQASIPTSTPSTTHTSLAQTSTEVADDSGFTTSEGPTVETPSTTPLALEISTSTTVFSSSSSPSTESSTSDTTTSSSSSTTTLSFQADVTSVSGYGPPTAYSISTTTLYKSTQIVYSTAEPKTSSATTITMSSATLTVSGSSVVTVDKRIQPTSCVGNSNTVTLSARSLSCDNLKLHTTFLWVMMGAPFDFCAYYLTANRNISPLSEMSASTLKDTCDCLIQHKTYPLPVFKDQASFSPKSSRVCKQDVGKRISALFQESDVFCKFYTSTARSVSPFIGVPPAEIFAGCKCLA</sequence>
<evidence type="ECO:0000313" key="2">
    <source>
        <dbReference type="EMBL" id="THW42373.1"/>
    </source>
</evidence>
<feature type="compositionally biased region" description="Low complexity" evidence="1">
    <location>
        <begin position="366"/>
        <end position="378"/>
    </location>
</feature>
<proteinExistence type="predicted"/>
<reference evidence="2 3" key="1">
    <citation type="submission" date="2018-10" db="EMBL/GenBank/DDBJ databases">
        <title>Fifty Aureobasidium pullulans genomes reveal a recombining polyextremotolerant generalist.</title>
        <authorList>
            <person name="Gostincar C."/>
            <person name="Turk M."/>
            <person name="Zajc J."/>
            <person name="Gunde-Cimerman N."/>
        </authorList>
    </citation>
    <scope>NUCLEOTIDE SEQUENCE [LARGE SCALE GENOMIC DNA]</scope>
    <source>
        <strain evidence="2 3">EXF-10796</strain>
    </source>
</reference>
<feature type="compositionally biased region" description="Low complexity" evidence="1">
    <location>
        <begin position="216"/>
        <end position="288"/>
    </location>
</feature>
<evidence type="ECO:0000313" key="3">
    <source>
        <dbReference type="Proteomes" id="UP000309076"/>
    </source>
</evidence>
<dbReference type="Proteomes" id="UP000309076">
    <property type="component" value="Unassembled WGS sequence"/>
</dbReference>
<protein>
    <recommendedName>
        <fullName evidence="4">Ig-like domain-containing protein</fullName>
    </recommendedName>
</protein>
<gene>
    <name evidence="2" type="ORF">D6D21_05896</name>
</gene>
<evidence type="ECO:0000256" key="1">
    <source>
        <dbReference type="SAM" id="MobiDB-lite"/>
    </source>
</evidence>
<feature type="compositionally biased region" description="Polar residues" evidence="1">
    <location>
        <begin position="379"/>
        <end position="407"/>
    </location>
</feature>
<feature type="region of interest" description="Disordered" evidence="1">
    <location>
        <begin position="216"/>
        <end position="290"/>
    </location>
</feature>
<name>A0AB74IVD6_AURPU</name>
<feature type="region of interest" description="Disordered" evidence="1">
    <location>
        <begin position="348"/>
        <end position="442"/>
    </location>
</feature>
<dbReference type="AlphaFoldDB" id="A0AB74IVD6"/>
<comment type="caution">
    <text evidence="2">The sequence shown here is derived from an EMBL/GenBank/DDBJ whole genome shotgun (WGS) entry which is preliminary data.</text>
</comment>
<evidence type="ECO:0008006" key="4">
    <source>
        <dbReference type="Google" id="ProtNLM"/>
    </source>
</evidence>
<dbReference type="EMBL" id="QZAM01000111">
    <property type="protein sequence ID" value="THW42373.1"/>
    <property type="molecule type" value="Genomic_DNA"/>
</dbReference>